<keyword evidence="1" id="KW-0732">Signal</keyword>
<comment type="caution">
    <text evidence="3">The sequence shown here is derived from an EMBL/GenBank/DDBJ whole genome shotgun (WGS) entry which is preliminary data.</text>
</comment>
<evidence type="ECO:0000256" key="1">
    <source>
        <dbReference type="SAM" id="SignalP"/>
    </source>
</evidence>
<dbReference type="InterPro" id="IPR006869">
    <property type="entry name" value="DUF547"/>
</dbReference>
<evidence type="ECO:0000313" key="4">
    <source>
        <dbReference type="Proteomes" id="UP001596162"/>
    </source>
</evidence>
<feature type="chain" id="PRO_5046595943" evidence="1">
    <location>
        <begin position="25"/>
        <end position="263"/>
    </location>
</feature>
<keyword evidence="4" id="KW-1185">Reference proteome</keyword>
<evidence type="ECO:0000259" key="2">
    <source>
        <dbReference type="Pfam" id="PF04784"/>
    </source>
</evidence>
<feature type="signal peptide" evidence="1">
    <location>
        <begin position="1"/>
        <end position="24"/>
    </location>
</feature>
<name>A0ABW0C601_9FLAO</name>
<gene>
    <name evidence="3" type="ORF">ACFPH8_05025</name>
</gene>
<evidence type="ECO:0000313" key="3">
    <source>
        <dbReference type="EMBL" id="MFC5194684.1"/>
    </source>
</evidence>
<sequence>MKTTILKQVILFLSVLLISVQGEAQTDTSEPTNFNALSEQLLTKIKSGQNIQDIQDILKNTSLETLSTALKTDTEKLAFWVNIYNAYIQIILTDKPELFEDRGAFFKKKQIAIAGNMVSFDKIEHGIIRKSQWKLGLGKIRKWFPNKFERALRVDERDFRIHFVLNCGAKNCPPVSIYTPDNLEAQFDMSSRNYLIKTTTYDNEKKIVTISPLFKWFRGDFGSKNDIKDILKSYAILATTEKFSIDYGDYDWTLDLDNWADFN</sequence>
<dbReference type="Pfam" id="PF04784">
    <property type="entry name" value="DUF547"/>
    <property type="match status" value="1"/>
</dbReference>
<reference evidence="4" key="1">
    <citation type="journal article" date="2019" name="Int. J. Syst. Evol. Microbiol.">
        <title>The Global Catalogue of Microorganisms (GCM) 10K type strain sequencing project: providing services to taxonomists for standard genome sequencing and annotation.</title>
        <authorList>
            <consortium name="The Broad Institute Genomics Platform"/>
            <consortium name="The Broad Institute Genome Sequencing Center for Infectious Disease"/>
            <person name="Wu L."/>
            <person name="Ma J."/>
        </authorList>
    </citation>
    <scope>NUCLEOTIDE SEQUENCE [LARGE SCALE GENOMIC DNA]</scope>
    <source>
        <strain evidence="4">JCM 17978</strain>
    </source>
</reference>
<dbReference type="Proteomes" id="UP001596162">
    <property type="component" value="Unassembled WGS sequence"/>
</dbReference>
<accession>A0ABW0C601</accession>
<proteinExistence type="predicted"/>
<dbReference type="PANTHER" id="PTHR46361:SF3">
    <property type="entry name" value="ELECTRON CARRIER_ PROTEIN DISULFIDE OXIDOREDUCTASE"/>
    <property type="match status" value="1"/>
</dbReference>
<organism evidence="3 4">
    <name type="scientific">Bizionia hallyeonensis</name>
    <dbReference type="NCBI Taxonomy" id="1123757"/>
    <lineage>
        <taxon>Bacteria</taxon>
        <taxon>Pseudomonadati</taxon>
        <taxon>Bacteroidota</taxon>
        <taxon>Flavobacteriia</taxon>
        <taxon>Flavobacteriales</taxon>
        <taxon>Flavobacteriaceae</taxon>
        <taxon>Bizionia</taxon>
    </lineage>
</organism>
<protein>
    <submittedName>
        <fullName evidence="3">DUF547 domain-containing protein</fullName>
    </submittedName>
</protein>
<dbReference type="RefSeq" id="WP_376858957.1">
    <property type="nucleotide sequence ID" value="NZ_JBHSLA010000001.1"/>
</dbReference>
<feature type="domain" description="DUF547" evidence="2">
    <location>
        <begin position="73"/>
        <end position="195"/>
    </location>
</feature>
<dbReference type="EMBL" id="JBHSLA010000001">
    <property type="protein sequence ID" value="MFC5194684.1"/>
    <property type="molecule type" value="Genomic_DNA"/>
</dbReference>
<dbReference type="PANTHER" id="PTHR46361">
    <property type="entry name" value="ELECTRON CARRIER/ PROTEIN DISULFIDE OXIDOREDUCTASE"/>
    <property type="match status" value="1"/>
</dbReference>